<dbReference type="GO" id="GO:0005634">
    <property type="term" value="C:nucleus"/>
    <property type="evidence" value="ECO:0007669"/>
    <property type="project" value="TreeGrafter"/>
</dbReference>
<evidence type="ECO:0000256" key="5">
    <source>
        <dbReference type="SAM" id="MobiDB-lite"/>
    </source>
</evidence>
<keyword evidence="2" id="KW-0378">Hydrolase</keyword>
<proteinExistence type="inferred from homology"/>
<feature type="domain" description="Xrn1 helical" evidence="7">
    <location>
        <begin position="285"/>
        <end position="633"/>
    </location>
</feature>
<evidence type="ECO:0000256" key="3">
    <source>
        <dbReference type="ARBA" id="ARBA00022839"/>
    </source>
</evidence>
<reference evidence="8" key="1">
    <citation type="journal article" date="2020" name="Nature">
        <title>Giant virus diversity and host interactions through global metagenomics.</title>
        <authorList>
            <person name="Schulz F."/>
            <person name="Roux S."/>
            <person name="Paez-Espino D."/>
            <person name="Jungbluth S."/>
            <person name="Walsh D.A."/>
            <person name="Denef V.J."/>
            <person name="McMahon K.D."/>
            <person name="Konstantinidis K.T."/>
            <person name="Eloe-Fadrosh E.A."/>
            <person name="Kyrpides N.C."/>
            <person name="Woyke T."/>
        </authorList>
    </citation>
    <scope>NUCLEOTIDE SEQUENCE</scope>
    <source>
        <strain evidence="8">GVMAG-M-3300023179-150</strain>
    </source>
</reference>
<dbReference type="PANTHER" id="PTHR12341">
    <property type="entry name" value="5'-&gt;3' EXORIBONUCLEASE"/>
    <property type="match status" value="1"/>
</dbReference>
<dbReference type="PANTHER" id="PTHR12341:SF7">
    <property type="entry name" value="5'-3' EXORIBONUCLEASE 1"/>
    <property type="match status" value="1"/>
</dbReference>
<organism evidence="8">
    <name type="scientific">viral metagenome</name>
    <dbReference type="NCBI Taxonomy" id="1070528"/>
    <lineage>
        <taxon>unclassified sequences</taxon>
        <taxon>metagenomes</taxon>
        <taxon>organismal metagenomes</taxon>
    </lineage>
</organism>
<evidence type="ECO:0000313" key="8">
    <source>
        <dbReference type="EMBL" id="QHT24692.1"/>
    </source>
</evidence>
<dbReference type="GO" id="GO:0000956">
    <property type="term" value="P:nuclear-transcribed mRNA catabolic process"/>
    <property type="evidence" value="ECO:0007669"/>
    <property type="project" value="TreeGrafter"/>
</dbReference>
<evidence type="ECO:0000256" key="4">
    <source>
        <dbReference type="ARBA" id="ARBA00038299"/>
    </source>
</evidence>
<feature type="region of interest" description="Disordered" evidence="5">
    <location>
        <begin position="614"/>
        <end position="636"/>
    </location>
</feature>
<dbReference type="Gene3D" id="3.40.50.12390">
    <property type="match status" value="2"/>
</dbReference>
<evidence type="ECO:0000256" key="1">
    <source>
        <dbReference type="ARBA" id="ARBA00022722"/>
    </source>
</evidence>
<dbReference type="AlphaFoldDB" id="A0A6C0E7H8"/>
<evidence type="ECO:0000259" key="6">
    <source>
        <dbReference type="Pfam" id="PF03159"/>
    </source>
</evidence>
<protein>
    <recommendedName>
        <fullName evidence="9">Xrn1 N-terminal domain-containing protein</fullName>
    </recommendedName>
</protein>
<keyword evidence="1" id="KW-0540">Nuclease</keyword>
<evidence type="ECO:0000256" key="2">
    <source>
        <dbReference type="ARBA" id="ARBA00022801"/>
    </source>
</evidence>
<dbReference type="Pfam" id="PF03159">
    <property type="entry name" value="XRN_N"/>
    <property type="match status" value="1"/>
</dbReference>
<accession>A0A6C0E7H8</accession>
<dbReference type="Pfam" id="PF17846">
    <property type="entry name" value="XRN_M"/>
    <property type="match status" value="1"/>
</dbReference>
<feature type="domain" description="Xrn1 N-terminal" evidence="6">
    <location>
        <begin position="1"/>
        <end position="239"/>
    </location>
</feature>
<evidence type="ECO:0000259" key="7">
    <source>
        <dbReference type="Pfam" id="PF17846"/>
    </source>
</evidence>
<dbReference type="InterPro" id="IPR004859">
    <property type="entry name" value="Xrn1_N"/>
</dbReference>
<sequence>MGIPGCFLKYVRKYPATIIKEKLQMIDSLYLDFNCAIHPCCRQRSSTDYKHNRKDIIEKHMIEDCIDYMLKLIAYADPRRLVYLSIDGVAPRAKMMQQRYRRFKSIKDKEVTWINTCLQEAGYGNSHTSNDASASDNDQQDQEHWDTNAITPGTIFMQKLADAIRNYITTSNDPLLQSLTFILSDSNQPGEGEHKILNHIREHSANVMKGHNIVVYGLDADLMMLSMLSHVNQIKLLRESIEFGKDFQSETVKFCYLDIDFLKYSILTDIKDLIPHEMDMANQIKLIDDYIFLCFLVGNDFVPRLPPLNIKEGGLDLLLDVYCQVFTNMTKKIKKYGWSRDSSAFSGDGIKTGTEMSEGAWKMNKSSYQETLEFQNLIDIDNCQINFPFFEKILYKLSLMEDRLMIDLEEKRSRMRPKIGITHNDEERKKSILEAYPIYQRNSSNSAEARIDVKNKDHQWTRRYYKETTKNEPTTVNIDETCYQYLQGLVWVLTYYYQGCISWSWSYPHHHAPSIYDLHKFVSTPDKRRSLKFVKDKPYKPFEQLMIVLPPQSKHLLPANAQSLMTSHSPLAHFYPEKYEFDPIFRKFYWECGPVLPPIDDDEIRNELNKKKLTHEEQKRNQNRGADIYIGSKVPT</sequence>
<keyword evidence="3" id="KW-0269">Exonuclease</keyword>
<dbReference type="InterPro" id="IPR041412">
    <property type="entry name" value="Xrn1_helical"/>
</dbReference>
<dbReference type="EMBL" id="MN739748">
    <property type="protein sequence ID" value="QHT24692.1"/>
    <property type="molecule type" value="Genomic_DNA"/>
</dbReference>
<evidence type="ECO:0008006" key="9">
    <source>
        <dbReference type="Google" id="ProtNLM"/>
    </source>
</evidence>
<name>A0A6C0E7H8_9ZZZZ</name>
<dbReference type="CDD" id="cd18673">
    <property type="entry name" value="PIN_XRN1-2-like"/>
    <property type="match status" value="1"/>
</dbReference>
<dbReference type="Gene3D" id="1.25.40.1050">
    <property type="match status" value="1"/>
</dbReference>
<dbReference type="InterPro" id="IPR027073">
    <property type="entry name" value="5_3_exoribonuclease"/>
</dbReference>
<comment type="similarity">
    <text evidence="4">Belongs to the 5'-3' exonuclease family.</text>
</comment>
<dbReference type="GO" id="GO:0003723">
    <property type="term" value="F:RNA binding"/>
    <property type="evidence" value="ECO:0007669"/>
    <property type="project" value="TreeGrafter"/>
</dbReference>
<dbReference type="GO" id="GO:0004534">
    <property type="term" value="F:5'-3' RNA exonuclease activity"/>
    <property type="evidence" value="ECO:0007669"/>
    <property type="project" value="TreeGrafter"/>
</dbReference>